<dbReference type="FunFam" id="1.20.1720.10:FF:000012">
    <property type="entry name" value="MFS toxin efflux pump (AflT)"/>
    <property type="match status" value="1"/>
</dbReference>
<evidence type="ECO:0000256" key="6">
    <source>
        <dbReference type="ARBA" id="ARBA00023136"/>
    </source>
</evidence>
<evidence type="ECO:0000256" key="4">
    <source>
        <dbReference type="ARBA" id="ARBA00022692"/>
    </source>
</evidence>
<feature type="transmembrane region" description="Helical" evidence="8">
    <location>
        <begin position="529"/>
        <end position="548"/>
    </location>
</feature>
<name>A0A545VUX1_9HYPO</name>
<dbReference type="FunFam" id="1.20.1250.20:FF:000196">
    <property type="entry name" value="MFS toxin efflux pump (AflT)"/>
    <property type="match status" value="1"/>
</dbReference>
<feature type="domain" description="Major facilitator superfamily (MFS) profile" evidence="9">
    <location>
        <begin position="62"/>
        <end position="551"/>
    </location>
</feature>
<dbReference type="InterPro" id="IPR011701">
    <property type="entry name" value="MFS"/>
</dbReference>
<sequence length="564" mass="60642">MASETHGKSGSASPSVNEAGEKALGHDDIPDAGPESDPQLDLTQTKSSTAPTYVTGIKLQLVFLALSLVAFLMLLDISIVATATPRITSDFHSLTDVGWYGSAYLLANCSLQPLAGKIYTYFNSKFTFLTFFAIFELGSLLCGVARSSTMLIVSRAIAGLGGAGLMNGALTILSVSVPLPKRPIYMGALMAIAQMGVVVGPLLGGAFTEYTTWRWCFYINLPIGALVAVLLFFIAIPTQVKPRQDTVLRTIYTKLDLVGFALFSPSIIMLLLAMQWGGNSYAWNSATIIGLFCGAGINFLIFLGWEHYKGEEAMIPLSILKIQAVWSSCAFVFFFFSMMQVVVYYMPIYFQAVKDASPMMSGVDLLPSILGQLVSTIGSGVAVTKVGYYLPFAVVSAIIASIGHGTLTLLEPNSSIGAWIGYQVIVGFGRGLGMQMPFVAIQNSVSPKLVSVAISILTFTQTFGGSVFLSIAQTVFTTSLRSTIPKYAPNVSAEEVIEVGATGVWNAIKDPKDLANVLIAYNESIRRNYYIAIGCSVVCFFIAWFMGWKDIRAKKKPAAGSEQA</sequence>
<evidence type="ECO:0000256" key="7">
    <source>
        <dbReference type="SAM" id="MobiDB-lite"/>
    </source>
</evidence>
<evidence type="ECO:0000256" key="8">
    <source>
        <dbReference type="SAM" id="Phobius"/>
    </source>
</evidence>
<dbReference type="InterPro" id="IPR020846">
    <property type="entry name" value="MFS_dom"/>
</dbReference>
<dbReference type="InterPro" id="IPR036259">
    <property type="entry name" value="MFS_trans_sf"/>
</dbReference>
<dbReference type="OrthoDB" id="10021397at2759"/>
<evidence type="ECO:0000313" key="10">
    <source>
        <dbReference type="EMBL" id="TQV95280.1"/>
    </source>
</evidence>
<organism evidence="10 11">
    <name type="scientific">Cordyceps javanica</name>
    <dbReference type="NCBI Taxonomy" id="43265"/>
    <lineage>
        <taxon>Eukaryota</taxon>
        <taxon>Fungi</taxon>
        <taxon>Dikarya</taxon>
        <taxon>Ascomycota</taxon>
        <taxon>Pezizomycotina</taxon>
        <taxon>Sordariomycetes</taxon>
        <taxon>Hypocreomycetidae</taxon>
        <taxon>Hypocreales</taxon>
        <taxon>Cordycipitaceae</taxon>
        <taxon>Cordyceps</taxon>
    </lineage>
</organism>
<protein>
    <submittedName>
        <fullName evidence="10">MFS transporter</fullName>
    </submittedName>
</protein>
<feature type="transmembrane region" description="Helical" evidence="8">
    <location>
        <begin position="257"/>
        <end position="276"/>
    </location>
</feature>
<feature type="transmembrane region" description="Helical" evidence="8">
    <location>
        <begin position="390"/>
        <end position="410"/>
    </location>
</feature>
<feature type="transmembrane region" description="Helical" evidence="8">
    <location>
        <begin position="282"/>
        <end position="303"/>
    </location>
</feature>
<dbReference type="SUPFAM" id="SSF103473">
    <property type="entry name" value="MFS general substrate transporter"/>
    <property type="match status" value="1"/>
</dbReference>
<feature type="transmembrane region" description="Helical" evidence="8">
    <location>
        <begin position="152"/>
        <end position="177"/>
    </location>
</feature>
<dbReference type="GO" id="GO:0005886">
    <property type="term" value="C:plasma membrane"/>
    <property type="evidence" value="ECO:0007669"/>
    <property type="project" value="TreeGrafter"/>
</dbReference>
<evidence type="ECO:0000256" key="1">
    <source>
        <dbReference type="ARBA" id="ARBA00004141"/>
    </source>
</evidence>
<keyword evidence="4 8" id="KW-0812">Transmembrane</keyword>
<feature type="transmembrane region" description="Helical" evidence="8">
    <location>
        <begin position="215"/>
        <end position="236"/>
    </location>
</feature>
<evidence type="ECO:0000313" key="11">
    <source>
        <dbReference type="Proteomes" id="UP000315783"/>
    </source>
</evidence>
<evidence type="ECO:0000259" key="9">
    <source>
        <dbReference type="PROSITE" id="PS50850"/>
    </source>
</evidence>
<keyword evidence="11" id="KW-1185">Reference proteome</keyword>
<accession>A0A545VUX1</accession>
<comment type="similarity">
    <text evidence="2">Belongs to the major facilitator superfamily. TCR/Tet family.</text>
</comment>
<gene>
    <name evidence="10" type="ORF">IF1G_06267</name>
</gene>
<dbReference type="PROSITE" id="PS50850">
    <property type="entry name" value="MFS"/>
    <property type="match status" value="1"/>
</dbReference>
<dbReference type="Proteomes" id="UP000315783">
    <property type="component" value="Unassembled WGS sequence"/>
</dbReference>
<comment type="subcellular location">
    <subcellularLocation>
        <location evidence="1">Membrane</location>
        <topology evidence="1">Multi-pass membrane protein</topology>
    </subcellularLocation>
</comment>
<keyword evidence="6 8" id="KW-0472">Membrane</keyword>
<dbReference type="CDD" id="cd17502">
    <property type="entry name" value="MFS_Azr1_MDR_like"/>
    <property type="match status" value="1"/>
</dbReference>
<feature type="region of interest" description="Disordered" evidence="7">
    <location>
        <begin position="1"/>
        <end position="43"/>
    </location>
</feature>
<dbReference type="Pfam" id="PF07690">
    <property type="entry name" value="MFS_1"/>
    <property type="match status" value="1"/>
</dbReference>
<proteinExistence type="inferred from homology"/>
<keyword evidence="5 8" id="KW-1133">Transmembrane helix</keyword>
<evidence type="ECO:0000256" key="3">
    <source>
        <dbReference type="ARBA" id="ARBA00022448"/>
    </source>
</evidence>
<feature type="transmembrane region" description="Helical" evidence="8">
    <location>
        <begin position="126"/>
        <end position="146"/>
    </location>
</feature>
<dbReference type="EMBL" id="SPUK01000008">
    <property type="protein sequence ID" value="TQV95280.1"/>
    <property type="molecule type" value="Genomic_DNA"/>
</dbReference>
<feature type="transmembrane region" description="Helical" evidence="8">
    <location>
        <begin position="365"/>
        <end position="383"/>
    </location>
</feature>
<feature type="transmembrane region" description="Helical" evidence="8">
    <location>
        <begin position="416"/>
        <end position="437"/>
    </location>
</feature>
<dbReference type="GO" id="GO:0022857">
    <property type="term" value="F:transmembrane transporter activity"/>
    <property type="evidence" value="ECO:0007669"/>
    <property type="project" value="InterPro"/>
</dbReference>
<keyword evidence="3" id="KW-0813">Transport</keyword>
<dbReference type="Gene3D" id="1.20.1720.10">
    <property type="entry name" value="Multidrug resistance protein D"/>
    <property type="match status" value="1"/>
</dbReference>
<evidence type="ECO:0000256" key="2">
    <source>
        <dbReference type="ARBA" id="ARBA00007520"/>
    </source>
</evidence>
<feature type="transmembrane region" description="Helical" evidence="8">
    <location>
        <begin position="184"/>
        <end position="203"/>
    </location>
</feature>
<feature type="transmembrane region" description="Helical" evidence="8">
    <location>
        <begin position="61"/>
        <end position="85"/>
    </location>
</feature>
<comment type="caution">
    <text evidence="10">The sequence shown here is derived from an EMBL/GenBank/DDBJ whole genome shotgun (WGS) entry which is preliminary data.</text>
</comment>
<dbReference type="AlphaFoldDB" id="A0A545VUX1"/>
<evidence type="ECO:0000256" key="5">
    <source>
        <dbReference type="ARBA" id="ARBA00022989"/>
    </source>
</evidence>
<reference evidence="10 11" key="1">
    <citation type="journal article" date="2019" name="Appl. Microbiol. Biotechnol.">
        <title>Genome sequence of Isaria javanica and comparative genome analysis insights into family S53 peptidase evolution in fungal entomopathogens.</title>
        <authorList>
            <person name="Lin R."/>
            <person name="Zhang X."/>
            <person name="Xin B."/>
            <person name="Zou M."/>
            <person name="Gao Y."/>
            <person name="Qin F."/>
            <person name="Hu Q."/>
            <person name="Xie B."/>
            <person name="Cheng X."/>
        </authorList>
    </citation>
    <scope>NUCLEOTIDE SEQUENCE [LARGE SCALE GENOMIC DNA]</scope>
    <source>
        <strain evidence="10 11">IJ1G</strain>
    </source>
</reference>
<feature type="transmembrane region" description="Helical" evidence="8">
    <location>
        <begin position="324"/>
        <end position="345"/>
    </location>
</feature>
<feature type="compositionally biased region" description="Basic and acidic residues" evidence="7">
    <location>
        <begin position="19"/>
        <end position="29"/>
    </location>
</feature>
<feature type="transmembrane region" description="Helical" evidence="8">
    <location>
        <begin position="449"/>
        <end position="472"/>
    </location>
</feature>
<dbReference type="PANTHER" id="PTHR23501:SF193">
    <property type="entry name" value="MULTIDRUG TRANSPORTER, PUTATIVE (AFU_ORTHOLOGUE AFUA_8G00940)-RELATED"/>
    <property type="match status" value="1"/>
</dbReference>
<dbReference type="Gene3D" id="1.20.1250.20">
    <property type="entry name" value="MFS general substrate transporter like domains"/>
    <property type="match status" value="1"/>
</dbReference>
<dbReference type="PANTHER" id="PTHR23501">
    <property type="entry name" value="MAJOR FACILITATOR SUPERFAMILY"/>
    <property type="match status" value="1"/>
</dbReference>